<dbReference type="Proteomes" id="UP001152759">
    <property type="component" value="Chromosome 1"/>
</dbReference>
<protein>
    <recommendedName>
        <fullName evidence="3">CCHC-type domain-containing protein</fullName>
    </recommendedName>
</protein>
<dbReference type="EMBL" id="OU963862">
    <property type="protein sequence ID" value="CAH0381357.1"/>
    <property type="molecule type" value="Genomic_DNA"/>
</dbReference>
<keyword evidence="1" id="KW-0862">Zinc</keyword>
<dbReference type="Gene3D" id="4.10.60.10">
    <property type="entry name" value="Zinc finger, CCHC-type"/>
    <property type="match status" value="1"/>
</dbReference>
<feature type="compositionally biased region" description="Polar residues" evidence="2">
    <location>
        <begin position="561"/>
        <end position="578"/>
    </location>
</feature>
<reference evidence="4" key="1">
    <citation type="submission" date="2021-12" db="EMBL/GenBank/DDBJ databases">
        <authorList>
            <person name="King R."/>
        </authorList>
    </citation>
    <scope>NUCLEOTIDE SEQUENCE</scope>
</reference>
<evidence type="ECO:0000256" key="1">
    <source>
        <dbReference type="PROSITE-ProRule" id="PRU00047"/>
    </source>
</evidence>
<proteinExistence type="predicted"/>
<keyword evidence="1" id="KW-0863">Zinc-finger</keyword>
<dbReference type="SUPFAM" id="SSF57756">
    <property type="entry name" value="Retrovirus zinc finger-like domains"/>
    <property type="match status" value="1"/>
</dbReference>
<dbReference type="AlphaFoldDB" id="A0A9N9ZZZ4"/>
<keyword evidence="1" id="KW-0479">Metal-binding</keyword>
<organism evidence="4 5">
    <name type="scientific">Bemisia tabaci</name>
    <name type="common">Sweetpotato whitefly</name>
    <name type="synonym">Aleurodes tabaci</name>
    <dbReference type="NCBI Taxonomy" id="7038"/>
    <lineage>
        <taxon>Eukaryota</taxon>
        <taxon>Metazoa</taxon>
        <taxon>Ecdysozoa</taxon>
        <taxon>Arthropoda</taxon>
        <taxon>Hexapoda</taxon>
        <taxon>Insecta</taxon>
        <taxon>Pterygota</taxon>
        <taxon>Neoptera</taxon>
        <taxon>Paraneoptera</taxon>
        <taxon>Hemiptera</taxon>
        <taxon>Sternorrhyncha</taxon>
        <taxon>Aleyrodoidea</taxon>
        <taxon>Aleyrodidae</taxon>
        <taxon>Aleyrodinae</taxon>
        <taxon>Bemisia</taxon>
    </lineage>
</organism>
<dbReference type="GO" id="GO:0003676">
    <property type="term" value="F:nucleic acid binding"/>
    <property type="evidence" value="ECO:0007669"/>
    <property type="project" value="InterPro"/>
</dbReference>
<dbReference type="InterPro" id="IPR001878">
    <property type="entry name" value="Znf_CCHC"/>
</dbReference>
<dbReference type="GO" id="GO:0008270">
    <property type="term" value="F:zinc ion binding"/>
    <property type="evidence" value="ECO:0007669"/>
    <property type="project" value="UniProtKB-KW"/>
</dbReference>
<evidence type="ECO:0000256" key="2">
    <source>
        <dbReference type="SAM" id="MobiDB-lite"/>
    </source>
</evidence>
<accession>A0A9N9ZZZ4</accession>
<name>A0A9N9ZZZ4_BEMTA</name>
<keyword evidence="5" id="KW-1185">Reference proteome</keyword>
<evidence type="ECO:0000259" key="3">
    <source>
        <dbReference type="PROSITE" id="PS50158"/>
    </source>
</evidence>
<feature type="domain" description="CCHC-type" evidence="3">
    <location>
        <begin position="623"/>
        <end position="639"/>
    </location>
</feature>
<sequence>MFVINPVYLLKEMCVYELTVRNRAPPEGTNANEVRNLLRVLNARHLAPEPQCIQQLDFESEIETCGNILDAIQQKIVDFKNDDSNGGSLQIKARLQHLLNRYSNLILITKVDEVEKLKQLEDYSSLVRQILRDFEVYLDGHPDATVVRAEPTLDEAIGGVPSGVSVASSVGLSVTSSIESTQRTHSISSRLYDSLIADSLYRHPSSTRFGVSSSISTPRVSSTVLSNHPVSWPLVTGNPTVSVIPATPTSNVGPALGAPPISTSSAVDLLLSPNYLNYFPNVNQPSQWENNRLYTLPQTLALPANQFPSALPVNQFASALPANQFASALPANQFSSSFHPNQFSSGPVASSNAPLAHQSLPSAQPEVSFNQSSFCVPSVFEKYAQKTALDLVLKELKVTDGTEPHALLKVLRKMLDLHSLPGMSDCILYSIMFPYTKGGLKYCLKTAIKEKFSFGLFHSFVLNSLIPPQLKDQLKIQYYSRYQKANESFATFVSEIKLANKLLKLNYSQHEVIQTIVHYCAPEDRARFVFAEEPRTYYELQLLCEKVQSFKFAESARQTGLAPSSGAQGEQSSGNPSAPNDRKFRPQGQSNQKVPFYQPKYPPPKSGNAAFVASSEQKPQFERKCYRCGDSSHLIRNCPHPKNESAQ</sequence>
<feature type="region of interest" description="Disordered" evidence="2">
    <location>
        <begin position="561"/>
        <end position="618"/>
    </location>
</feature>
<gene>
    <name evidence="4" type="ORF">BEMITA_LOCUS1020</name>
</gene>
<dbReference type="PROSITE" id="PS50158">
    <property type="entry name" value="ZF_CCHC"/>
    <property type="match status" value="1"/>
</dbReference>
<evidence type="ECO:0000313" key="4">
    <source>
        <dbReference type="EMBL" id="CAH0381357.1"/>
    </source>
</evidence>
<dbReference type="InterPro" id="IPR036875">
    <property type="entry name" value="Znf_CCHC_sf"/>
</dbReference>
<evidence type="ECO:0000313" key="5">
    <source>
        <dbReference type="Proteomes" id="UP001152759"/>
    </source>
</evidence>